<evidence type="ECO:0000313" key="1">
    <source>
        <dbReference type="EMBL" id="CRI33976.1"/>
    </source>
</evidence>
<proteinExistence type="predicted"/>
<dbReference type="Proteomes" id="UP000046090">
    <property type="component" value="Unassembled WGS sequence"/>
</dbReference>
<sequence length="39" mass="4305">MKMRAILAGTIRPLPILAQILLSASKLEQVLELGTKHCF</sequence>
<protein>
    <submittedName>
        <fullName evidence="1">Uncharacterized protein</fullName>
    </submittedName>
</protein>
<keyword evidence="2" id="KW-1185">Reference proteome</keyword>
<evidence type="ECO:0000313" key="2">
    <source>
        <dbReference type="Proteomes" id="UP000046090"/>
    </source>
</evidence>
<dbReference type="AlphaFoldDB" id="A0A0K2Y4D5"/>
<accession>A0A0K2Y4D5</accession>
<reference evidence="2" key="1">
    <citation type="submission" date="2014-12" db="EMBL/GenBank/DDBJ databases">
        <authorList>
            <person name="Smet A."/>
        </authorList>
    </citation>
    <scope>NUCLEOTIDE SEQUENCE [LARGE SCALE GENOMIC DNA]</scope>
</reference>
<organism evidence="1 2">
    <name type="scientific">Helicobacter heilmannii</name>
    <dbReference type="NCBI Taxonomy" id="35817"/>
    <lineage>
        <taxon>Bacteria</taxon>
        <taxon>Pseudomonadati</taxon>
        <taxon>Campylobacterota</taxon>
        <taxon>Epsilonproteobacteria</taxon>
        <taxon>Campylobacterales</taxon>
        <taxon>Helicobacteraceae</taxon>
        <taxon>Helicobacter</taxon>
    </lineage>
</organism>
<gene>
    <name evidence="1" type="ORF">HHE01_16620</name>
</gene>
<name>A0A0K2Y4D5_HELHE</name>
<dbReference type="EMBL" id="CDMK01000001">
    <property type="protein sequence ID" value="CRI33976.1"/>
    <property type="molecule type" value="Genomic_DNA"/>
</dbReference>